<reference evidence="2" key="1">
    <citation type="journal article" date="2014" name="Front. Microbiol.">
        <title>High frequency of phylogenetically diverse reductive dehalogenase-homologous genes in deep subseafloor sedimentary metagenomes.</title>
        <authorList>
            <person name="Kawai M."/>
            <person name="Futagami T."/>
            <person name="Toyoda A."/>
            <person name="Takaki Y."/>
            <person name="Nishi S."/>
            <person name="Hori S."/>
            <person name="Arai W."/>
            <person name="Tsubouchi T."/>
            <person name="Morono Y."/>
            <person name="Uchiyama I."/>
            <person name="Ito T."/>
            <person name="Fujiyama A."/>
            <person name="Inagaki F."/>
            <person name="Takami H."/>
        </authorList>
    </citation>
    <scope>NUCLEOTIDE SEQUENCE</scope>
    <source>
        <strain evidence="2">Expedition CK06-06</strain>
    </source>
</reference>
<keyword evidence="1" id="KW-0175">Coiled coil</keyword>
<feature type="non-terminal residue" evidence="2">
    <location>
        <position position="1"/>
    </location>
</feature>
<accession>X1LI29</accession>
<name>X1LI29_9ZZZZ</name>
<sequence>PPKGLESELERLESELERLKRLLNLGHELKLEWRPGRVKHFRGKQLSGEVLGDTIYIYEGNEEKALSTLGHELLDYAVCRVIEPYKSITNKLISDMNEEAYRKKKKLIERLSTLRLPDEDAARGSSNERRPSGGLLETAKAEVKRRAKPSERLESELERLKRALDLGHELRVEWHPGRVEHFRGKQLSGDVLDGTICIYERDEEKALVTLRREFFDYAVYKVVEPYRSIGNKLISIMNDEAHRKKENLVERLCKLVD</sequence>
<organism evidence="2">
    <name type="scientific">marine sediment metagenome</name>
    <dbReference type="NCBI Taxonomy" id="412755"/>
    <lineage>
        <taxon>unclassified sequences</taxon>
        <taxon>metagenomes</taxon>
        <taxon>ecological metagenomes</taxon>
    </lineage>
</organism>
<dbReference type="EMBL" id="BARV01000780">
    <property type="protein sequence ID" value="GAI02015.1"/>
    <property type="molecule type" value="Genomic_DNA"/>
</dbReference>
<gene>
    <name evidence="2" type="ORF">S06H3_02615</name>
</gene>
<feature type="coiled-coil region" evidence="1">
    <location>
        <begin position="2"/>
        <end position="29"/>
    </location>
</feature>
<protein>
    <submittedName>
        <fullName evidence="2">Uncharacterized protein</fullName>
    </submittedName>
</protein>
<evidence type="ECO:0000256" key="1">
    <source>
        <dbReference type="SAM" id="Coils"/>
    </source>
</evidence>
<dbReference type="AlphaFoldDB" id="X1LI29"/>
<comment type="caution">
    <text evidence="2">The sequence shown here is derived from an EMBL/GenBank/DDBJ whole genome shotgun (WGS) entry which is preliminary data.</text>
</comment>
<proteinExistence type="predicted"/>
<evidence type="ECO:0000313" key="2">
    <source>
        <dbReference type="EMBL" id="GAI02015.1"/>
    </source>
</evidence>